<proteinExistence type="predicted"/>
<keyword evidence="3" id="KW-1185">Reference proteome</keyword>
<dbReference type="Proteomes" id="UP000308730">
    <property type="component" value="Unassembled WGS sequence"/>
</dbReference>
<feature type="compositionally biased region" description="Pro residues" evidence="1">
    <location>
        <begin position="176"/>
        <end position="196"/>
    </location>
</feature>
<evidence type="ECO:0000256" key="1">
    <source>
        <dbReference type="SAM" id="MobiDB-lite"/>
    </source>
</evidence>
<reference evidence="2 3" key="1">
    <citation type="submission" date="2019-02" db="EMBL/GenBank/DDBJ databases">
        <title>Genome sequencing of the rare red list fungi Antrodiella citrinella (Flaviporus citrinellus).</title>
        <authorList>
            <person name="Buettner E."/>
            <person name="Kellner H."/>
        </authorList>
    </citation>
    <scope>NUCLEOTIDE SEQUENCE [LARGE SCALE GENOMIC DNA]</scope>
    <source>
        <strain evidence="2 3">DSM 108506</strain>
    </source>
</reference>
<dbReference type="EMBL" id="SGPM01000263">
    <property type="protein sequence ID" value="THH27293.1"/>
    <property type="molecule type" value="Genomic_DNA"/>
</dbReference>
<feature type="compositionally biased region" description="Pro residues" evidence="1">
    <location>
        <begin position="235"/>
        <end position="246"/>
    </location>
</feature>
<evidence type="ECO:0000313" key="3">
    <source>
        <dbReference type="Proteomes" id="UP000308730"/>
    </source>
</evidence>
<feature type="compositionally biased region" description="Polar residues" evidence="1">
    <location>
        <begin position="218"/>
        <end position="232"/>
    </location>
</feature>
<dbReference type="OrthoDB" id="3357341at2759"/>
<name>A0A4V3XHZ5_9APHY</name>
<gene>
    <name evidence="2" type="ORF">EUX98_g6885</name>
</gene>
<protein>
    <submittedName>
        <fullName evidence="2">Uncharacterized protein</fullName>
    </submittedName>
</protein>
<organism evidence="2 3">
    <name type="scientific">Antrodiella citrinella</name>
    <dbReference type="NCBI Taxonomy" id="2447956"/>
    <lineage>
        <taxon>Eukaryota</taxon>
        <taxon>Fungi</taxon>
        <taxon>Dikarya</taxon>
        <taxon>Basidiomycota</taxon>
        <taxon>Agaricomycotina</taxon>
        <taxon>Agaricomycetes</taxon>
        <taxon>Polyporales</taxon>
        <taxon>Steccherinaceae</taxon>
        <taxon>Antrodiella</taxon>
    </lineage>
</organism>
<evidence type="ECO:0000313" key="2">
    <source>
        <dbReference type="EMBL" id="THH27293.1"/>
    </source>
</evidence>
<comment type="caution">
    <text evidence="2">The sequence shown here is derived from an EMBL/GenBank/DDBJ whole genome shotgun (WGS) entry which is preliminary data.</text>
</comment>
<sequence>MSLDQNLFTLTVTPLAEDPNVVDLVDPAGNAHYRKQRVSGTVYRIDVYDPHSESLLASVTAPSATSKHKTIELHNPSKVVELKYTGTLSFKWKFTWEVHEFEWKREECYILRKPDPAVLVAVTKEPPGRIKTSSIQVLDYNLNRFDIDDRKGLEIVMLTALLTFHDTSDAYHGVAPTPPPQSAPIPPSSTRPPMPIPVQSDSSRGPPMPPPGPGEPLSTMSNLGNSLPNNDQFPAGPPPNVPPKPAPRMGIERIAELHMMKAMQGEGEANEVEVGVEGTINDYAQYAEQLLKDDAMLFVTLRSMSAQQVPKVLAVVEQTKRLRHKSGIEETDPLFQYVVYDTAQPKGPKRINLNDAPAKQSYTPPTSITIHLSKIDMPELQPRVDPAAPYVCTLDEQALSTALIRPLPRRLILIAHARAVAVVFTWVAELTTAFTVWTTTDKPICVAGTCAAVGRTTGTTACGVFCTSGTAAGAPSV</sequence>
<accession>A0A4V3XHZ5</accession>
<dbReference type="AlphaFoldDB" id="A0A4V3XHZ5"/>
<feature type="region of interest" description="Disordered" evidence="1">
    <location>
        <begin position="172"/>
        <end position="248"/>
    </location>
</feature>